<dbReference type="GO" id="GO:0022857">
    <property type="term" value="F:transmembrane transporter activity"/>
    <property type="evidence" value="ECO:0007669"/>
    <property type="project" value="InterPro"/>
</dbReference>
<keyword evidence="3 5" id="KW-0472">Membrane</keyword>
<feature type="transmembrane region" description="Helical" evidence="5">
    <location>
        <begin position="291"/>
        <end position="309"/>
    </location>
</feature>
<keyword evidence="1 5" id="KW-0812">Transmembrane</keyword>
<feature type="transmembrane region" description="Helical" evidence="5">
    <location>
        <begin position="181"/>
        <end position="200"/>
    </location>
</feature>
<feature type="transmembrane region" description="Helical" evidence="5">
    <location>
        <begin position="346"/>
        <end position="369"/>
    </location>
</feature>
<dbReference type="PANTHER" id="PTHR23523">
    <property type="match status" value="1"/>
</dbReference>
<name>A0A366H2Y3_9BURK</name>
<dbReference type="RefSeq" id="WP_113934717.1">
    <property type="nucleotide sequence ID" value="NZ_JACCEU010000010.1"/>
</dbReference>
<dbReference type="InterPro" id="IPR011701">
    <property type="entry name" value="MFS"/>
</dbReference>
<dbReference type="InterPro" id="IPR036259">
    <property type="entry name" value="MFS_trans_sf"/>
</dbReference>
<sequence>MQTNPPEAQPSSTSNPPPRKTAATSRLILVLAIVFVGMNLRPALLAVGPLIDSIQLGLDLSAVALGALITLPVLCFGAFAPLAPRLLRYQSAERLILLSLLILVVGIGLRSILGVFGLFAGTLVAGFSISVVMVLLPSIIKMHFPVQAGIMMGLYTTALALGAAIAAAVTVPLAQLPGSDWRWALAFWLAPVIIAAAIWWPQTAGGEHPRNRVHAAVPRLRGNWLAWQVTLFMGAQGAIAYCIFGWLPLILIDRGLTPVKAGFVLAAMMTVQLSTSLAGPWLATRGRDQRPAILAMMILVFVGFMGMLYGEITSVYWWSTIFGLGFGGMFSIAMALLVLRSPSPQIAASLSGMAQGVGYTLAAVAPLIIGVLHDYTGNWNAVAVFFVLLICGAAWSGLLAGRSKYIKAD</sequence>
<protein>
    <submittedName>
        <fullName evidence="7">CP family cyanate transporter-like MFS transporter</fullName>
    </submittedName>
</protein>
<dbReference type="OrthoDB" id="5317164at2"/>
<reference evidence="7 8" key="1">
    <citation type="submission" date="2018-06" db="EMBL/GenBank/DDBJ databases">
        <title>Genomic Encyclopedia of Type Strains, Phase IV (KMG-IV): sequencing the most valuable type-strain genomes for metagenomic binning, comparative biology and taxonomic classification.</title>
        <authorList>
            <person name="Goeker M."/>
        </authorList>
    </citation>
    <scope>NUCLEOTIDE SEQUENCE [LARGE SCALE GENOMIC DNA]</scope>
    <source>
        <strain evidence="7 8">DSM 25520</strain>
    </source>
</reference>
<keyword evidence="2 5" id="KW-1133">Transmembrane helix</keyword>
<evidence type="ECO:0000313" key="8">
    <source>
        <dbReference type="Proteomes" id="UP000253628"/>
    </source>
</evidence>
<feature type="transmembrane region" description="Helical" evidence="5">
    <location>
        <begin position="95"/>
        <end position="113"/>
    </location>
</feature>
<dbReference type="PANTHER" id="PTHR23523:SF2">
    <property type="entry name" value="2-NITROIMIDAZOLE TRANSPORTER"/>
    <property type="match status" value="1"/>
</dbReference>
<evidence type="ECO:0000259" key="6">
    <source>
        <dbReference type="PROSITE" id="PS50850"/>
    </source>
</evidence>
<comment type="caution">
    <text evidence="7">The sequence shown here is derived from an EMBL/GenBank/DDBJ whole genome shotgun (WGS) entry which is preliminary data.</text>
</comment>
<evidence type="ECO:0000256" key="1">
    <source>
        <dbReference type="ARBA" id="ARBA00022692"/>
    </source>
</evidence>
<feature type="transmembrane region" description="Helical" evidence="5">
    <location>
        <begin position="63"/>
        <end position="83"/>
    </location>
</feature>
<dbReference type="InterPro" id="IPR052524">
    <property type="entry name" value="MFS_Cyanate_Porter"/>
</dbReference>
<dbReference type="PROSITE" id="PS50850">
    <property type="entry name" value="MFS"/>
    <property type="match status" value="1"/>
</dbReference>
<feature type="region of interest" description="Disordered" evidence="4">
    <location>
        <begin position="1"/>
        <end position="20"/>
    </location>
</feature>
<accession>A0A366H2Y3</accession>
<organism evidence="7 8">
    <name type="scientific">Eoetvoesiella caeni</name>
    <dbReference type="NCBI Taxonomy" id="645616"/>
    <lineage>
        <taxon>Bacteria</taxon>
        <taxon>Pseudomonadati</taxon>
        <taxon>Pseudomonadota</taxon>
        <taxon>Betaproteobacteria</taxon>
        <taxon>Burkholderiales</taxon>
        <taxon>Alcaligenaceae</taxon>
        <taxon>Eoetvoesiella</taxon>
    </lineage>
</organism>
<dbReference type="SUPFAM" id="SSF103473">
    <property type="entry name" value="MFS general substrate transporter"/>
    <property type="match status" value="1"/>
</dbReference>
<dbReference type="Pfam" id="PF07690">
    <property type="entry name" value="MFS_1"/>
    <property type="match status" value="1"/>
</dbReference>
<feature type="domain" description="Major facilitator superfamily (MFS) profile" evidence="6">
    <location>
        <begin position="27"/>
        <end position="404"/>
    </location>
</feature>
<evidence type="ECO:0000313" key="7">
    <source>
        <dbReference type="EMBL" id="RBP36284.1"/>
    </source>
</evidence>
<feature type="transmembrane region" description="Helical" evidence="5">
    <location>
        <begin position="152"/>
        <end position="175"/>
    </location>
</feature>
<feature type="transmembrane region" description="Helical" evidence="5">
    <location>
        <begin position="119"/>
        <end position="140"/>
    </location>
</feature>
<feature type="transmembrane region" description="Helical" evidence="5">
    <location>
        <begin position="381"/>
        <end position="401"/>
    </location>
</feature>
<dbReference type="Proteomes" id="UP000253628">
    <property type="component" value="Unassembled WGS sequence"/>
</dbReference>
<feature type="transmembrane region" description="Helical" evidence="5">
    <location>
        <begin position="27"/>
        <end position="51"/>
    </location>
</feature>
<feature type="compositionally biased region" description="Polar residues" evidence="4">
    <location>
        <begin position="1"/>
        <end position="14"/>
    </location>
</feature>
<evidence type="ECO:0000256" key="3">
    <source>
        <dbReference type="ARBA" id="ARBA00023136"/>
    </source>
</evidence>
<dbReference type="EMBL" id="QNRQ01000013">
    <property type="protein sequence ID" value="RBP36284.1"/>
    <property type="molecule type" value="Genomic_DNA"/>
</dbReference>
<feature type="transmembrane region" description="Helical" evidence="5">
    <location>
        <begin position="315"/>
        <end position="339"/>
    </location>
</feature>
<feature type="transmembrane region" description="Helical" evidence="5">
    <location>
        <begin position="229"/>
        <end position="251"/>
    </location>
</feature>
<gene>
    <name evidence="7" type="ORF">DFR37_113115</name>
</gene>
<dbReference type="Gene3D" id="1.20.1250.20">
    <property type="entry name" value="MFS general substrate transporter like domains"/>
    <property type="match status" value="1"/>
</dbReference>
<evidence type="ECO:0000256" key="5">
    <source>
        <dbReference type="SAM" id="Phobius"/>
    </source>
</evidence>
<feature type="transmembrane region" description="Helical" evidence="5">
    <location>
        <begin position="263"/>
        <end position="284"/>
    </location>
</feature>
<proteinExistence type="predicted"/>
<evidence type="ECO:0000256" key="4">
    <source>
        <dbReference type="SAM" id="MobiDB-lite"/>
    </source>
</evidence>
<keyword evidence="8" id="KW-1185">Reference proteome</keyword>
<dbReference type="CDD" id="cd17339">
    <property type="entry name" value="MFS_NIMT_CynX_like"/>
    <property type="match status" value="1"/>
</dbReference>
<dbReference type="InterPro" id="IPR020846">
    <property type="entry name" value="MFS_dom"/>
</dbReference>
<evidence type="ECO:0000256" key="2">
    <source>
        <dbReference type="ARBA" id="ARBA00022989"/>
    </source>
</evidence>
<dbReference type="AlphaFoldDB" id="A0A366H2Y3"/>